<evidence type="ECO:0000313" key="1">
    <source>
        <dbReference type="EMBL" id="KAI0044772.1"/>
    </source>
</evidence>
<organism evidence="1 2">
    <name type="scientific">Auriscalpium vulgare</name>
    <dbReference type="NCBI Taxonomy" id="40419"/>
    <lineage>
        <taxon>Eukaryota</taxon>
        <taxon>Fungi</taxon>
        <taxon>Dikarya</taxon>
        <taxon>Basidiomycota</taxon>
        <taxon>Agaricomycotina</taxon>
        <taxon>Agaricomycetes</taxon>
        <taxon>Russulales</taxon>
        <taxon>Auriscalpiaceae</taxon>
        <taxon>Auriscalpium</taxon>
    </lineage>
</organism>
<dbReference type="EMBL" id="MU275972">
    <property type="protein sequence ID" value="KAI0044772.1"/>
    <property type="molecule type" value="Genomic_DNA"/>
</dbReference>
<proteinExistence type="predicted"/>
<reference evidence="1" key="2">
    <citation type="journal article" date="2022" name="New Phytol.">
        <title>Evolutionary transition to the ectomycorrhizal habit in the genomes of a hyperdiverse lineage of mushroom-forming fungi.</title>
        <authorList>
            <person name="Looney B."/>
            <person name="Miyauchi S."/>
            <person name="Morin E."/>
            <person name="Drula E."/>
            <person name="Courty P.E."/>
            <person name="Kohler A."/>
            <person name="Kuo A."/>
            <person name="LaButti K."/>
            <person name="Pangilinan J."/>
            <person name="Lipzen A."/>
            <person name="Riley R."/>
            <person name="Andreopoulos W."/>
            <person name="He G."/>
            <person name="Johnson J."/>
            <person name="Nolan M."/>
            <person name="Tritt A."/>
            <person name="Barry K.W."/>
            <person name="Grigoriev I.V."/>
            <person name="Nagy L.G."/>
            <person name="Hibbett D."/>
            <person name="Henrissat B."/>
            <person name="Matheny P.B."/>
            <person name="Labbe J."/>
            <person name="Martin F.M."/>
        </authorList>
    </citation>
    <scope>NUCLEOTIDE SEQUENCE</scope>
    <source>
        <strain evidence="1">FP105234-sp</strain>
    </source>
</reference>
<accession>A0ACB8RLJ0</accession>
<sequence>MIRKDLEEPMGRRTRSTSASHGVCRRRLFKWWSYPFAQAADFSTLLAIALSYHLLAFRSMFRQPSNHSSSNNYGRQTQPELPFARSRRPFDPVRDSIQSETRSSTRLRPASCATMGVAT</sequence>
<evidence type="ECO:0000313" key="2">
    <source>
        <dbReference type="Proteomes" id="UP000814033"/>
    </source>
</evidence>
<comment type="caution">
    <text evidence="1">The sequence shown here is derived from an EMBL/GenBank/DDBJ whole genome shotgun (WGS) entry which is preliminary data.</text>
</comment>
<reference evidence="1" key="1">
    <citation type="submission" date="2021-02" db="EMBL/GenBank/DDBJ databases">
        <authorList>
            <consortium name="DOE Joint Genome Institute"/>
            <person name="Ahrendt S."/>
            <person name="Looney B.P."/>
            <person name="Miyauchi S."/>
            <person name="Morin E."/>
            <person name="Drula E."/>
            <person name="Courty P.E."/>
            <person name="Chicoki N."/>
            <person name="Fauchery L."/>
            <person name="Kohler A."/>
            <person name="Kuo A."/>
            <person name="Labutti K."/>
            <person name="Pangilinan J."/>
            <person name="Lipzen A."/>
            <person name="Riley R."/>
            <person name="Andreopoulos W."/>
            <person name="He G."/>
            <person name="Johnson J."/>
            <person name="Barry K.W."/>
            <person name="Grigoriev I.V."/>
            <person name="Nagy L."/>
            <person name="Hibbett D."/>
            <person name="Henrissat B."/>
            <person name="Matheny P.B."/>
            <person name="Labbe J."/>
            <person name="Martin F."/>
        </authorList>
    </citation>
    <scope>NUCLEOTIDE SEQUENCE</scope>
    <source>
        <strain evidence="1">FP105234-sp</strain>
    </source>
</reference>
<name>A0ACB8RLJ0_9AGAM</name>
<protein>
    <submittedName>
        <fullName evidence="1">Uncharacterized protein</fullName>
    </submittedName>
</protein>
<gene>
    <name evidence="1" type="ORF">FA95DRAFT_222223</name>
</gene>
<keyword evidence="2" id="KW-1185">Reference proteome</keyword>
<dbReference type="Proteomes" id="UP000814033">
    <property type="component" value="Unassembled WGS sequence"/>
</dbReference>